<dbReference type="AlphaFoldDB" id="A0A183SK50"/>
<evidence type="ECO:0000313" key="3">
    <source>
        <dbReference type="Proteomes" id="UP000275846"/>
    </source>
</evidence>
<reference evidence="2 3" key="2">
    <citation type="submission" date="2018-11" db="EMBL/GenBank/DDBJ databases">
        <authorList>
            <consortium name="Pathogen Informatics"/>
        </authorList>
    </citation>
    <scope>NUCLEOTIDE SEQUENCE [LARGE SCALE GENOMIC DNA]</scope>
    <source>
        <strain evidence="2 3">NST_G2</strain>
    </source>
</reference>
<organism evidence="4">
    <name type="scientific">Schistocephalus solidus</name>
    <name type="common">Tapeworm</name>
    <dbReference type="NCBI Taxonomy" id="70667"/>
    <lineage>
        <taxon>Eukaryota</taxon>
        <taxon>Metazoa</taxon>
        <taxon>Spiralia</taxon>
        <taxon>Lophotrochozoa</taxon>
        <taxon>Platyhelminthes</taxon>
        <taxon>Cestoda</taxon>
        <taxon>Eucestoda</taxon>
        <taxon>Diphyllobothriidea</taxon>
        <taxon>Diphyllobothriidae</taxon>
        <taxon>Schistocephalus</taxon>
    </lineage>
</organism>
<dbReference type="Proteomes" id="UP000275846">
    <property type="component" value="Unassembled WGS sequence"/>
</dbReference>
<evidence type="ECO:0000259" key="1">
    <source>
        <dbReference type="Pfam" id="PF13768"/>
    </source>
</evidence>
<evidence type="ECO:0000313" key="4">
    <source>
        <dbReference type="WBParaSite" id="SSLN_0000475301-mRNA-1"/>
    </source>
</evidence>
<protein>
    <submittedName>
        <fullName evidence="4">VWFA domain-containing protein</fullName>
    </submittedName>
</protein>
<dbReference type="InterPro" id="IPR036465">
    <property type="entry name" value="vWFA_dom_sf"/>
</dbReference>
<dbReference type="PANTHER" id="PTHR45737:SF6">
    <property type="entry name" value="VON WILLEBRAND FACTOR A DOMAIN-CONTAINING PROTEIN 5A"/>
    <property type="match status" value="1"/>
</dbReference>
<dbReference type="PANTHER" id="PTHR45737">
    <property type="entry name" value="VON WILLEBRAND FACTOR A DOMAIN-CONTAINING PROTEIN 5A"/>
    <property type="match status" value="1"/>
</dbReference>
<dbReference type="EMBL" id="UYSU01032927">
    <property type="protein sequence ID" value="VDL90983.1"/>
    <property type="molecule type" value="Genomic_DNA"/>
</dbReference>
<feature type="domain" description="VWFA" evidence="1">
    <location>
        <begin position="31"/>
        <end position="138"/>
    </location>
</feature>
<dbReference type="InterPro" id="IPR002035">
    <property type="entry name" value="VWF_A"/>
</dbReference>
<reference evidence="4" key="1">
    <citation type="submission" date="2016-06" db="UniProtKB">
        <authorList>
            <consortium name="WormBaseParasite"/>
        </authorList>
    </citation>
    <scope>IDENTIFICATION</scope>
</reference>
<accession>A0A183SK50</accession>
<dbReference type="Pfam" id="PF13768">
    <property type="entry name" value="VWA_3"/>
    <property type="match status" value="1"/>
</dbReference>
<sequence length="272" mass="29924">MRCTDVEDKYFMISSRLKPAVVGDVARVDDMLINMPVDYTDETMRLALAYQSSIVADMGGNNILPALQTIYKVPLTGVGWSRQIIFLTDGDVDNQTEVLSLIREHSTDTNFFAIELGASVSTSLIKAVTRAGCGKAVFVKNPENLATVVLDILNCALQDPALGVSLSWQVQSSTSSSPLEVLTIPSYLPPIFYGAYLVVFGLVKNHELVRDDHLILKLRCSQESPNSQMTSSNIRKESINRDTAIFAANEDIRKRCLVASISDQLDIDGKNF</sequence>
<evidence type="ECO:0000313" key="2">
    <source>
        <dbReference type="EMBL" id="VDL90983.1"/>
    </source>
</evidence>
<keyword evidence="3" id="KW-1185">Reference proteome</keyword>
<proteinExistence type="predicted"/>
<dbReference type="WBParaSite" id="SSLN_0000475301-mRNA-1">
    <property type="protein sequence ID" value="SSLN_0000475301-mRNA-1"/>
    <property type="gene ID" value="SSLN_0000475301"/>
</dbReference>
<name>A0A183SK50_SCHSO</name>
<dbReference type="STRING" id="70667.A0A183SK50"/>
<dbReference type="SUPFAM" id="SSF53300">
    <property type="entry name" value="vWA-like"/>
    <property type="match status" value="1"/>
</dbReference>
<dbReference type="OrthoDB" id="1729737at2759"/>
<gene>
    <name evidence="2" type="ORF">SSLN_LOCUS4598</name>
</gene>
<dbReference type="Gene3D" id="3.40.50.410">
    <property type="entry name" value="von Willebrand factor, type A domain"/>
    <property type="match status" value="1"/>
</dbReference>